<dbReference type="InterPro" id="IPR010730">
    <property type="entry name" value="HET"/>
</dbReference>
<comment type="caution">
    <text evidence="2">The sequence shown here is derived from an EMBL/GenBank/DDBJ whole genome shotgun (WGS) entry which is preliminary data.</text>
</comment>
<accession>A0ABR1LJW8</accession>
<sequence length="603" mass="68637">MMPRRGPPYITDDGEIQYRDAIPYEPLVNWGRLASYFDDDPPPAKLDPLPRGFRLIDIETMSVVRMRVPSDYICLSYVWGDVQAFQATTKNIGILEKPGALDDPELPATIRDAIIACRKLGQRFLWVDRLCILQDDSDGTKQVHIDEMGRIYHHAFVTLVAHEGMDAGHGLHGVSDCLKLKPSDDGVLPMFRNSKWARRGWTYQEAALSHRLILFAAPDAFFDGSKTPRWKASHPSNILVYAEQNVRDRSGYEKAVEDYTVRELGDQKDALNAFTGVFRHFFGKEHRFGIPTNGFDNVIHWMAVGHPRERRSMFPSWSWASIRGQVKIPKIKPVIAIASWAFVDIDQRGNFFITWPRPQDFSFKEINKHVWSFYEYTLQMAAAVESCKHGCMLMTPPGIMDMDLSSPTFEQKFAARWPSYARFWKACRGISSNQPLPQHIKLFSRRQKKLASKSGRILVVSQAASFSVRSIVNDGDLGEKDQHRSYYRIRNGEELVGVGSFDDLNEEELLSTNTTFMALSCSFEKSLMPLNILPNVSVPHGIFDDFEKVVKEKEEVVCAAGIVRVFAIKATEEDGVYRRIGTGFIGLKKWAEQQPEHHALVLE</sequence>
<dbReference type="EMBL" id="JBBPDW010000040">
    <property type="protein sequence ID" value="KAK7535481.1"/>
    <property type="molecule type" value="Genomic_DNA"/>
</dbReference>
<evidence type="ECO:0000313" key="3">
    <source>
        <dbReference type="Proteomes" id="UP001365128"/>
    </source>
</evidence>
<evidence type="ECO:0000313" key="2">
    <source>
        <dbReference type="EMBL" id="KAK7535481.1"/>
    </source>
</evidence>
<protein>
    <submittedName>
        <fullName evidence="2">Heterokaryon incompatibility protein-domain-containing protein</fullName>
    </submittedName>
</protein>
<dbReference type="PANTHER" id="PTHR33112">
    <property type="entry name" value="DOMAIN PROTEIN, PUTATIVE-RELATED"/>
    <property type="match status" value="1"/>
</dbReference>
<feature type="domain" description="Heterokaryon incompatibility" evidence="1">
    <location>
        <begin position="72"/>
        <end position="205"/>
    </location>
</feature>
<evidence type="ECO:0000259" key="1">
    <source>
        <dbReference type="Pfam" id="PF06985"/>
    </source>
</evidence>
<organism evidence="2 3">
    <name type="scientific">Phyllosticta citricarpa</name>
    <dbReference type="NCBI Taxonomy" id="55181"/>
    <lineage>
        <taxon>Eukaryota</taxon>
        <taxon>Fungi</taxon>
        <taxon>Dikarya</taxon>
        <taxon>Ascomycota</taxon>
        <taxon>Pezizomycotina</taxon>
        <taxon>Dothideomycetes</taxon>
        <taxon>Dothideomycetes incertae sedis</taxon>
        <taxon>Botryosphaeriales</taxon>
        <taxon>Phyllostictaceae</taxon>
        <taxon>Phyllosticta</taxon>
    </lineage>
</organism>
<gene>
    <name evidence="2" type="ORF">IWX46DRAFT_301101</name>
</gene>
<dbReference type="Pfam" id="PF06985">
    <property type="entry name" value="HET"/>
    <property type="match status" value="1"/>
</dbReference>
<name>A0ABR1LJW8_9PEZI</name>
<dbReference type="PANTHER" id="PTHR33112:SF12">
    <property type="entry name" value="HETEROKARYON INCOMPATIBILITY DOMAIN-CONTAINING PROTEIN"/>
    <property type="match status" value="1"/>
</dbReference>
<proteinExistence type="predicted"/>
<dbReference type="Proteomes" id="UP001365128">
    <property type="component" value="Unassembled WGS sequence"/>
</dbReference>
<reference evidence="2 3" key="1">
    <citation type="submission" date="2024-04" db="EMBL/GenBank/DDBJ databases">
        <title>Phyllosticta paracitricarpa is synonymous to the EU quarantine fungus P. citricarpa based on phylogenomic analyses.</title>
        <authorList>
            <consortium name="Lawrence Berkeley National Laboratory"/>
            <person name="Van Ingen-Buijs V.A."/>
            <person name="Van Westerhoven A.C."/>
            <person name="Haridas S."/>
            <person name="Skiadas P."/>
            <person name="Martin F."/>
            <person name="Groenewald J.Z."/>
            <person name="Crous P.W."/>
            <person name="Seidl M.F."/>
        </authorList>
    </citation>
    <scope>NUCLEOTIDE SEQUENCE [LARGE SCALE GENOMIC DNA]</scope>
    <source>
        <strain evidence="2 3">CBS 122670</strain>
    </source>
</reference>
<keyword evidence="3" id="KW-1185">Reference proteome</keyword>